<dbReference type="AlphaFoldDB" id="A0A1V1P1U7"/>
<protein>
    <recommendedName>
        <fullName evidence="1">Cohesin domain-containing protein</fullName>
    </recommendedName>
</protein>
<name>A0A1V1P1U7_9BACT</name>
<reference evidence="3" key="1">
    <citation type="submission" date="2012-11" db="EMBL/GenBank/DDBJ databases">
        <authorList>
            <person name="Lucero-Rivera Y.E."/>
            <person name="Tovar-Ramirez D."/>
        </authorList>
    </citation>
    <scope>NUCLEOTIDE SEQUENCE [LARGE SCALE GENOMIC DNA]</scope>
    <source>
        <strain evidence="3">Araruama</strain>
    </source>
</reference>
<sequence>MSMYKISSNLTMINQLDIQIIADGLTVSNQGAIAYIDFEIIGMPLSKTILSLDFFNCNEITDSGGFGYGNSSYDTLIISIDHSCDIINDQKIGLDDALFILDVLPNNNLKNELICQPSLNSAIRTLQIISGFMFNIEKKIPQKRIVNKKIADISKKEGDIFTVPVIIDQATYIDSVTMKISFDESVVDAKSITTAGGILEHFDCQYNLAKDNSAILIIYTDQHTYFGSGSIAFITFEIKDIKKSDTDIIFTEFTCNEKMIQGGFQIDNNTYDIIHLRPIQSYTITASSNGYGTITPNGIVHIDESSDMNLFFEPNDRFQIKDVLINGQSFGNISSYSLTNIQQNYDFFVRFSLIPQLLVTSPIHHIQTHEDADDLILDLSKWAQVVYSNETHAITQTIISNSNPDIVQAILDQQKLILHLQPEQSGAAHIQLMGESDCCAPVFEDFTITVMPVNDPPKISSVPTQTINEGQSIESISLTITDIDSPTDNIRLWATSSNPEVIPAQMPNIVFNQSEMNHQMIITPVYPGYGDVTLTVFASDGQDQSSISFLVSIRHVEYTIRAIVGQNGKIGRSIRGNVSDNDGIPISECLLSLWGKKLEQTIYATTDSNGDYTFSHLPTANLLAITAWPSSGSNYLKKDYCETDKDFCLSTIDNDIDNLN</sequence>
<dbReference type="Gene3D" id="2.60.40.680">
    <property type="match status" value="1"/>
</dbReference>
<dbReference type="Pfam" id="PF00963">
    <property type="entry name" value="Cohesin"/>
    <property type="match status" value="1"/>
</dbReference>
<dbReference type="SUPFAM" id="SSF49464">
    <property type="entry name" value="Carboxypeptidase regulatory domain-like"/>
    <property type="match status" value="1"/>
</dbReference>
<dbReference type="SUPFAM" id="SSF49384">
    <property type="entry name" value="Carbohydrate-binding domain"/>
    <property type="match status" value="1"/>
</dbReference>
<comment type="caution">
    <text evidence="2">The sequence shown here is derived from an EMBL/GenBank/DDBJ whole genome shotgun (WGS) entry which is preliminary data.</text>
</comment>
<evidence type="ECO:0000259" key="1">
    <source>
        <dbReference type="Pfam" id="PF00963"/>
    </source>
</evidence>
<dbReference type="InterPro" id="IPR008969">
    <property type="entry name" value="CarboxyPept-like_regulatory"/>
</dbReference>
<evidence type="ECO:0000313" key="2">
    <source>
        <dbReference type="EMBL" id="ETR68788.1"/>
    </source>
</evidence>
<dbReference type="GO" id="GO:0030246">
    <property type="term" value="F:carbohydrate binding"/>
    <property type="evidence" value="ECO:0007669"/>
    <property type="project" value="InterPro"/>
</dbReference>
<dbReference type="Proteomes" id="UP000189670">
    <property type="component" value="Unassembled WGS sequence"/>
</dbReference>
<evidence type="ECO:0000313" key="3">
    <source>
        <dbReference type="Proteomes" id="UP000189670"/>
    </source>
</evidence>
<dbReference type="CDD" id="cd08547">
    <property type="entry name" value="Type_II_cohesin"/>
    <property type="match status" value="1"/>
</dbReference>
<dbReference type="InterPro" id="IPR002102">
    <property type="entry name" value="Cohesin_dom"/>
</dbReference>
<feature type="domain" description="Cohesin" evidence="1">
    <location>
        <begin position="149"/>
        <end position="252"/>
    </location>
</feature>
<dbReference type="EMBL" id="ATBP01000832">
    <property type="protein sequence ID" value="ETR68788.1"/>
    <property type="molecule type" value="Genomic_DNA"/>
</dbReference>
<proteinExistence type="predicted"/>
<dbReference type="InterPro" id="IPR008965">
    <property type="entry name" value="CBM2/CBM3_carb-bd_dom_sf"/>
</dbReference>
<accession>A0A1V1P1U7</accession>
<dbReference type="GO" id="GO:0000272">
    <property type="term" value="P:polysaccharide catabolic process"/>
    <property type="evidence" value="ECO:0007669"/>
    <property type="project" value="InterPro"/>
</dbReference>
<organism evidence="2 3">
    <name type="scientific">Candidatus Magnetoglobus multicellularis str. Araruama</name>
    <dbReference type="NCBI Taxonomy" id="890399"/>
    <lineage>
        <taxon>Bacteria</taxon>
        <taxon>Pseudomonadati</taxon>
        <taxon>Thermodesulfobacteriota</taxon>
        <taxon>Desulfobacteria</taxon>
        <taxon>Desulfobacterales</taxon>
        <taxon>Desulfobacteraceae</taxon>
        <taxon>Candidatus Magnetoglobus</taxon>
    </lineage>
</organism>
<gene>
    <name evidence="2" type="ORF">OMM_04354</name>
</gene>